<feature type="region of interest" description="Disordered" evidence="1">
    <location>
        <begin position="49"/>
        <end position="103"/>
    </location>
</feature>
<dbReference type="Proteomes" id="UP000000292">
    <property type="component" value="Chromosome"/>
</dbReference>
<dbReference type="EMBL" id="CP002902">
    <property type="protein sequence ID" value="AEJ45039.1"/>
    <property type="molecule type" value="Genomic_DNA"/>
</dbReference>
<feature type="compositionally biased region" description="Low complexity" evidence="1">
    <location>
        <begin position="86"/>
        <end position="96"/>
    </location>
</feature>
<organism evidence="2 3">
    <name type="scientific">Alicyclobacillus acidocaldarius (strain Tc-4-1)</name>
    <name type="common">Bacillus acidocaldarius</name>
    <dbReference type="NCBI Taxonomy" id="1048834"/>
    <lineage>
        <taxon>Bacteria</taxon>
        <taxon>Bacillati</taxon>
        <taxon>Bacillota</taxon>
        <taxon>Bacilli</taxon>
        <taxon>Bacillales</taxon>
        <taxon>Alicyclobacillaceae</taxon>
        <taxon>Alicyclobacillus</taxon>
    </lineage>
</organism>
<reference evidence="2 3" key="1">
    <citation type="journal article" date="2011" name="J. Bacteriol.">
        <title>Complete Genome Sequence of Alicyclobacillus acidocaldarius Strain Tc-4-1.</title>
        <authorList>
            <person name="Chen Y."/>
            <person name="He Y."/>
            <person name="Zhang B."/>
            <person name="Yang J."/>
            <person name="Li W."/>
            <person name="Dong Z."/>
            <person name="Hu S."/>
        </authorList>
    </citation>
    <scope>NUCLEOTIDE SEQUENCE [LARGE SCALE GENOMIC DNA]</scope>
    <source>
        <strain evidence="2 3">Tc-4-1</strain>
    </source>
</reference>
<accession>F8ID34</accession>
<reference evidence="3" key="2">
    <citation type="submission" date="2011-06" db="EMBL/GenBank/DDBJ databases">
        <title>The complete genome sequence of Alicyclobacillus acidocaldarius sp. Tc-4-1.</title>
        <authorList>
            <person name="Chen Y."/>
            <person name="He Y."/>
            <person name="Dong Z."/>
            <person name="Hu S."/>
        </authorList>
    </citation>
    <scope>NUCLEOTIDE SEQUENCE [LARGE SCALE GENOMIC DNA]</scope>
    <source>
        <strain evidence="3">Tc-4-1</strain>
    </source>
</reference>
<sequence>MTLLTEQERALIRRELVMTPRVHVRYPASHALLHAAALGDLPVGVAADERHGGRRAPSPAPAPSGAAGQRRDRPQTPTRPRRRARPLGAPRPRQPGSRGCHTKHLTHATHPCYDGINLIKQIFIVCFARQIGAIEHREGSRPWNRRTTGRSKPLRFTEDSRLTLPRWPAQCRCTKPHLTSSRTQITPLASLLCRNSGTSIRVS</sequence>
<evidence type="ECO:0000313" key="3">
    <source>
        <dbReference type="Proteomes" id="UP000000292"/>
    </source>
</evidence>
<evidence type="ECO:0000256" key="1">
    <source>
        <dbReference type="SAM" id="MobiDB-lite"/>
    </source>
</evidence>
<gene>
    <name evidence="2" type="ordered locus">TC41_3156</name>
</gene>
<protein>
    <submittedName>
        <fullName evidence="2">Uncharacterized protein</fullName>
    </submittedName>
</protein>
<name>F8ID34_ALIAT</name>
<dbReference type="AlphaFoldDB" id="F8ID34"/>
<evidence type="ECO:0000313" key="2">
    <source>
        <dbReference type="EMBL" id="AEJ45039.1"/>
    </source>
</evidence>
<proteinExistence type="predicted"/>
<dbReference type="STRING" id="1048834.TC41_3156"/>
<dbReference type="PATRIC" id="fig|1048834.4.peg.2997"/>
<dbReference type="HOGENOM" id="CLU_1346577_0_0_9"/>
<dbReference type="KEGG" id="aad:TC41_3156"/>